<feature type="compositionally biased region" description="Low complexity" evidence="3">
    <location>
        <begin position="216"/>
        <end position="225"/>
    </location>
</feature>
<dbReference type="WBParaSite" id="TREG1_109830.1">
    <property type="protein sequence ID" value="TREG1_109830.1"/>
    <property type="gene ID" value="TREG1_109830"/>
</dbReference>
<feature type="compositionally biased region" description="Basic and acidic residues" evidence="3">
    <location>
        <begin position="347"/>
        <end position="359"/>
    </location>
</feature>
<organism evidence="4 5">
    <name type="scientific">Trichobilharzia regenti</name>
    <name type="common">Nasal bird schistosome</name>
    <dbReference type="NCBI Taxonomy" id="157069"/>
    <lineage>
        <taxon>Eukaryota</taxon>
        <taxon>Metazoa</taxon>
        <taxon>Spiralia</taxon>
        <taxon>Lophotrochozoa</taxon>
        <taxon>Platyhelminthes</taxon>
        <taxon>Trematoda</taxon>
        <taxon>Digenea</taxon>
        <taxon>Strigeidida</taxon>
        <taxon>Schistosomatoidea</taxon>
        <taxon>Schistosomatidae</taxon>
        <taxon>Trichobilharzia</taxon>
    </lineage>
</organism>
<evidence type="ECO:0000256" key="1">
    <source>
        <dbReference type="PROSITE-ProRule" id="PRU00285"/>
    </source>
</evidence>
<comment type="similarity">
    <text evidence="1 2">Belongs to the small heat shock protein (HSP20) family.</text>
</comment>
<feature type="compositionally biased region" description="Low complexity" evidence="3">
    <location>
        <begin position="292"/>
        <end position="306"/>
    </location>
</feature>
<dbReference type="Gene3D" id="2.60.40.790">
    <property type="match status" value="2"/>
</dbReference>
<dbReference type="CDD" id="cd06526">
    <property type="entry name" value="metazoan_ACD"/>
    <property type="match status" value="2"/>
</dbReference>
<evidence type="ECO:0000256" key="3">
    <source>
        <dbReference type="SAM" id="MobiDB-lite"/>
    </source>
</evidence>
<feature type="compositionally biased region" description="Polar residues" evidence="3">
    <location>
        <begin position="271"/>
        <end position="291"/>
    </location>
</feature>
<feature type="region of interest" description="Disordered" evidence="3">
    <location>
        <begin position="347"/>
        <end position="367"/>
    </location>
</feature>
<protein>
    <submittedName>
        <fullName evidence="5">SHSP domain-containing protein</fullName>
    </submittedName>
</protein>
<name>A0A183VJD1_TRIRE</name>
<dbReference type="GO" id="GO:0005737">
    <property type="term" value="C:cytoplasm"/>
    <property type="evidence" value="ECO:0007669"/>
    <property type="project" value="TreeGrafter"/>
</dbReference>
<feature type="compositionally biased region" description="Polar residues" evidence="3">
    <location>
        <begin position="226"/>
        <end position="238"/>
    </location>
</feature>
<dbReference type="GO" id="GO:0051082">
    <property type="term" value="F:unfolded protein binding"/>
    <property type="evidence" value="ECO:0007669"/>
    <property type="project" value="TreeGrafter"/>
</dbReference>
<evidence type="ECO:0000313" key="4">
    <source>
        <dbReference type="Proteomes" id="UP000050795"/>
    </source>
</evidence>
<dbReference type="OrthoDB" id="10060792at2759"/>
<dbReference type="AlphaFoldDB" id="A0A183VJD1"/>
<accession>A0A183VJD1</accession>
<keyword evidence="4" id="KW-1185">Reference proteome</keyword>
<reference evidence="5" key="2">
    <citation type="submission" date="2023-11" db="UniProtKB">
        <authorList>
            <consortium name="WormBaseParasite"/>
        </authorList>
    </citation>
    <scope>IDENTIFICATION</scope>
</reference>
<dbReference type="GO" id="GO:0005634">
    <property type="term" value="C:nucleus"/>
    <property type="evidence" value="ECO:0007669"/>
    <property type="project" value="TreeGrafter"/>
</dbReference>
<dbReference type="InterPro" id="IPR002068">
    <property type="entry name" value="A-crystallin/Hsp20_dom"/>
</dbReference>
<dbReference type="Pfam" id="PF00011">
    <property type="entry name" value="HSP20"/>
    <property type="match status" value="2"/>
</dbReference>
<dbReference type="Proteomes" id="UP000050795">
    <property type="component" value="Unassembled WGS sequence"/>
</dbReference>
<evidence type="ECO:0000313" key="5">
    <source>
        <dbReference type="WBParaSite" id="TREG1_109830.1"/>
    </source>
</evidence>
<evidence type="ECO:0000256" key="2">
    <source>
        <dbReference type="RuleBase" id="RU003616"/>
    </source>
</evidence>
<dbReference type="PROSITE" id="PS01031">
    <property type="entry name" value="SHSP"/>
    <property type="match status" value="2"/>
</dbReference>
<sequence length="457" mass="53321">MTNYRTELRIPVERNKKSVIHDNYLKNFSNFDNDTAFPLDDKWRYNNHSNNTNKFDWDSRHRHTSGSNDQFCHQIPWHKRFRTISASPMRFTETTDYLYDDMKRRMEERRRRWNEEFRLMHNDILSPSRLSSSNDLFSSRDVINSPSSSRDTLTTTAATKTSGYEQFQDGSVHFVANFNLSDYDPELVKVFVRDGQLVVTAKTERSHSAHSLNTMNNHNNNNNNNGSTSSLREYSRSINLPPGVDDEKISALLSLNGILTVSCPMKPPPFSSSVDGQSSVTNSEVSSDRFWNNNNNNHSNSNNNNSPHYQYHSPRKLSQQLLNTFELKSPKLNHSTRSVHSDYDINLHSHDRDHQHPFNDTRSYANNNDLHRQAYRSPRKRRFCLELPIDSEYSPSEIQIKTLNRRIYVKARHEERGLNRTAVREFSKEYDIPDHVDPESLTAKFSNGILYIEEPII</sequence>
<dbReference type="PANTHER" id="PTHR45640:SF26">
    <property type="entry name" value="RE23625P"/>
    <property type="match status" value="1"/>
</dbReference>
<reference evidence="4" key="1">
    <citation type="submission" date="2022-06" db="EMBL/GenBank/DDBJ databases">
        <authorList>
            <person name="Berger JAMES D."/>
            <person name="Berger JAMES D."/>
        </authorList>
    </citation>
    <scope>NUCLEOTIDE SEQUENCE [LARGE SCALE GENOMIC DNA]</scope>
</reference>
<dbReference type="GO" id="GO:0009408">
    <property type="term" value="P:response to heat"/>
    <property type="evidence" value="ECO:0007669"/>
    <property type="project" value="TreeGrafter"/>
</dbReference>
<dbReference type="InterPro" id="IPR008978">
    <property type="entry name" value="HSP20-like_chaperone"/>
</dbReference>
<dbReference type="PANTHER" id="PTHR45640">
    <property type="entry name" value="HEAT SHOCK PROTEIN HSP-12.2-RELATED"/>
    <property type="match status" value="1"/>
</dbReference>
<feature type="region of interest" description="Disordered" evidence="3">
    <location>
        <begin position="203"/>
        <end position="239"/>
    </location>
</feature>
<dbReference type="SUPFAM" id="SSF49764">
    <property type="entry name" value="HSP20-like chaperones"/>
    <property type="match status" value="2"/>
</dbReference>
<dbReference type="InterPro" id="IPR001436">
    <property type="entry name" value="Alpha-crystallin/sHSP_animal"/>
</dbReference>
<proteinExistence type="inferred from homology"/>
<dbReference type="GO" id="GO:0042026">
    <property type="term" value="P:protein refolding"/>
    <property type="evidence" value="ECO:0007669"/>
    <property type="project" value="TreeGrafter"/>
</dbReference>
<feature type="region of interest" description="Disordered" evidence="3">
    <location>
        <begin position="269"/>
        <end position="312"/>
    </location>
</feature>